<sequence length="127" mass="13957">MLKGFKEFISRGNVLDLAVGVIIATAFSAIVKALNEEILMPLIGAIFGKPNFDHIWTININGAKILPGTLITTTVNFLIVAAAIYFFIIVPINKLKKPAEPVEETPVKTDEAVLLEEIRDLLARQQN</sequence>
<dbReference type="PANTHER" id="PTHR30266">
    <property type="entry name" value="MECHANOSENSITIVE CHANNEL MSCL"/>
    <property type="match status" value="1"/>
</dbReference>
<keyword evidence="5 9" id="KW-1133">Transmembrane helix</keyword>
<dbReference type="InterPro" id="IPR036019">
    <property type="entry name" value="MscL_channel"/>
</dbReference>
<accession>A0ABT9PGZ6</accession>
<dbReference type="EMBL" id="JAUSQL010000001">
    <property type="protein sequence ID" value="MDP9831766.1"/>
    <property type="molecule type" value="Genomic_DNA"/>
</dbReference>
<dbReference type="Pfam" id="PF01741">
    <property type="entry name" value="MscL"/>
    <property type="match status" value="1"/>
</dbReference>
<dbReference type="NCBIfam" id="TIGR00220">
    <property type="entry name" value="mscL"/>
    <property type="match status" value="1"/>
</dbReference>
<dbReference type="Proteomes" id="UP001230145">
    <property type="component" value="Unassembled WGS sequence"/>
</dbReference>
<gene>
    <name evidence="9" type="primary">mscL</name>
    <name evidence="10" type="ORF">J2S45_000445</name>
</gene>
<dbReference type="RefSeq" id="WP_307634405.1">
    <property type="nucleotide sequence ID" value="NZ_CP133407.1"/>
</dbReference>
<evidence type="ECO:0000256" key="2">
    <source>
        <dbReference type="ARBA" id="ARBA00022448"/>
    </source>
</evidence>
<keyword evidence="3 9" id="KW-1003">Cell membrane</keyword>
<keyword evidence="2 9" id="KW-0813">Transport</keyword>
<dbReference type="Gene3D" id="1.10.1200.120">
    <property type="entry name" value="Large-conductance mechanosensitive channel, MscL, domain 1"/>
    <property type="match status" value="1"/>
</dbReference>
<dbReference type="InterPro" id="IPR037673">
    <property type="entry name" value="MSC/AndL"/>
</dbReference>
<reference evidence="10 11" key="1">
    <citation type="submission" date="2023-07" db="EMBL/GenBank/DDBJ databases">
        <title>Sequencing the genomes of 1000 actinobacteria strains.</title>
        <authorList>
            <person name="Klenk H.-P."/>
        </authorList>
    </citation>
    <scope>NUCLEOTIDE SEQUENCE [LARGE SCALE GENOMIC DNA]</scope>
    <source>
        <strain evidence="10 11">DSM 19515</strain>
    </source>
</reference>
<feature type="transmembrane region" description="Helical" evidence="9">
    <location>
        <begin position="65"/>
        <end position="88"/>
    </location>
</feature>
<dbReference type="PRINTS" id="PR01264">
    <property type="entry name" value="MECHCHANNEL"/>
</dbReference>
<dbReference type="HAMAP" id="MF_00115">
    <property type="entry name" value="MscL"/>
    <property type="match status" value="1"/>
</dbReference>
<comment type="subcellular location">
    <subcellularLocation>
        <location evidence="9">Cell membrane</location>
        <topology evidence="9">Multi-pass membrane protein</topology>
    </subcellularLocation>
    <subcellularLocation>
        <location evidence="1">Membrane</location>
        <topology evidence="1">Multi-pass membrane protein</topology>
    </subcellularLocation>
</comment>
<name>A0ABT9PGZ6_9ACTO</name>
<organism evidence="10 11">
    <name type="scientific">Trueperella abortisuis</name>
    <dbReference type="NCBI Taxonomy" id="445930"/>
    <lineage>
        <taxon>Bacteria</taxon>
        <taxon>Bacillati</taxon>
        <taxon>Actinomycetota</taxon>
        <taxon>Actinomycetes</taxon>
        <taxon>Actinomycetales</taxon>
        <taxon>Actinomycetaceae</taxon>
        <taxon>Trueperella</taxon>
    </lineage>
</organism>
<evidence type="ECO:0000256" key="4">
    <source>
        <dbReference type="ARBA" id="ARBA00022692"/>
    </source>
</evidence>
<evidence type="ECO:0000256" key="8">
    <source>
        <dbReference type="ARBA" id="ARBA00023303"/>
    </source>
</evidence>
<comment type="caution">
    <text evidence="10">The sequence shown here is derived from an EMBL/GenBank/DDBJ whole genome shotgun (WGS) entry which is preliminary data.</text>
</comment>
<proteinExistence type="inferred from homology"/>
<keyword evidence="4 9" id="KW-0812">Transmembrane</keyword>
<dbReference type="SUPFAM" id="SSF81330">
    <property type="entry name" value="Gated mechanosensitive channel"/>
    <property type="match status" value="1"/>
</dbReference>
<dbReference type="PANTHER" id="PTHR30266:SF2">
    <property type="entry name" value="LARGE-CONDUCTANCE MECHANOSENSITIVE CHANNEL"/>
    <property type="match status" value="1"/>
</dbReference>
<evidence type="ECO:0000313" key="10">
    <source>
        <dbReference type="EMBL" id="MDP9831766.1"/>
    </source>
</evidence>
<comment type="function">
    <text evidence="9">Channel that opens in response to stretch forces in the membrane lipid bilayer. May participate in the regulation of osmotic pressure changes within the cell.</text>
</comment>
<evidence type="ECO:0000313" key="11">
    <source>
        <dbReference type="Proteomes" id="UP001230145"/>
    </source>
</evidence>
<comment type="similarity">
    <text evidence="9">Belongs to the MscL family.</text>
</comment>
<keyword evidence="7 9" id="KW-0472">Membrane</keyword>
<dbReference type="InterPro" id="IPR001185">
    <property type="entry name" value="MS_channel"/>
</dbReference>
<evidence type="ECO:0000256" key="5">
    <source>
        <dbReference type="ARBA" id="ARBA00022989"/>
    </source>
</evidence>
<keyword evidence="8 9" id="KW-0407">Ion channel</keyword>
<keyword evidence="11" id="KW-1185">Reference proteome</keyword>
<protein>
    <recommendedName>
        <fullName evidence="9">Large-conductance mechanosensitive channel</fullName>
    </recommendedName>
</protein>
<evidence type="ECO:0000256" key="6">
    <source>
        <dbReference type="ARBA" id="ARBA00023065"/>
    </source>
</evidence>
<evidence type="ECO:0000256" key="3">
    <source>
        <dbReference type="ARBA" id="ARBA00022475"/>
    </source>
</evidence>
<keyword evidence="6 9" id="KW-0406">Ion transport</keyword>
<feature type="transmembrane region" description="Helical" evidence="9">
    <location>
        <begin position="12"/>
        <end position="31"/>
    </location>
</feature>
<evidence type="ECO:0000256" key="9">
    <source>
        <dbReference type="HAMAP-Rule" id="MF_00115"/>
    </source>
</evidence>
<evidence type="ECO:0000256" key="1">
    <source>
        <dbReference type="ARBA" id="ARBA00004141"/>
    </source>
</evidence>
<comment type="subunit">
    <text evidence="9">Homopentamer.</text>
</comment>
<evidence type="ECO:0000256" key="7">
    <source>
        <dbReference type="ARBA" id="ARBA00023136"/>
    </source>
</evidence>